<dbReference type="EMBL" id="GBXM01058162">
    <property type="protein sequence ID" value="JAH50415.1"/>
    <property type="molecule type" value="Transcribed_RNA"/>
</dbReference>
<reference evidence="1" key="2">
    <citation type="journal article" date="2015" name="Fish Shellfish Immunol.">
        <title>Early steps in the European eel (Anguilla anguilla)-Vibrio vulnificus interaction in the gills: Role of the RtxA13 toxin.</title>
        <authorList>
            <person name="Callol A."/>
            <person name="Pajuelo D."/>
            <person name="Ebbesson L."/>
            <person name="Teles M."/>
            <person name="MacKenzie S."/>
            <person name="Amaro C."/>
        </authorList>
    </citation>
    <scope>NUCLEOTIDE SEQUENCE</scope>
</reference>
<evidence type="ECO:0000313" key="1">
    <source>
        <dbReference type="EMBL" id="JAH50415.1"/>
    </source>
</evidence>
<proteinExistence type="predicted"/>
<organism evidence="1">
    <name type="scientific">Anguilla anguilla</name>
    <name type="common">European freshwater eel</name>
    <name type="synonym">Muraena anguilla</name>
    <dbReference type="NCBI Taxonomy" id="7936"/>
    <lineage>
        <taxon>Eukaryota</taxon>
        <taxon>Metazoa</taxon>
        <taxon>Chordata</taxon>
        <taxon>Craniata</taxon>
        <taxon>Vertebrata</taxon>
        <taxon>Euteleostomi</taxon>
        <taxon>Actinopterygii</taxon>
        <taxon>Neopterygii</taxon>
        <taxon>Teleostei</taxon>
        <taxon>Anguilliformes</taxon>
        <taxon>Anguillidae</taxon>
        <taxon>Anguilla</taxon>
    </lineage>
</organism>
<accession>A0A0E9TBZ8</accession>
<dbReference type="AlphaFoldDB" id="A0A0E9TBZ8"/>
<name>A0A0E9TBZ8_ANGAN</name>
<reference evidence="1" key="1">
    <citation type="submission" date="2014-11" db="EMBL/GenBank/DDBJ databases">
        <authorList>
            <person name="Amaro Gonzalez C."/>
        </authorList>
    </citation>
    <scope>NUCLEOTIDE SEQUENCE</scope>
</reference>
<protein>
    <submittedName>
        <fullName evidence="1">Uncharacterized protein</fullName>
    </submittedName>
</protein>
<sequence>MVILHLCVYKYHTNHSLASQNFYILIVTCYVFF</sequence>